<keyword evidence="5" id="KW-1185">Reference proteome</keyword>
<dbReference type="GO" id="GO:0004334">
    <property type="term" value="F:fumarylacetoacetase activity"/>
    <property type="evidence" value="ECO:0007669"/>
    <property type="project" value="UniProtKB-UniRule"/>
</dbReference>
<dbReference type="GO" id="GO:0006572">
    <property type="term" value="P:L-tyrosine catabolic process"/>
    <property type="evidence" value="ECO:0007669"/>
    <property type="project" value="UniProtKB-UniRule"/>
</dbReference>
<dbReference type="InterPro" id="IPR005959">
    <property type="entry name" value="Fumarylacetoacetase"/>
</dbReference>
<dbReference type="GO" id="GO:1902000">
    <property type="term" value="P:homogentisate catabolic process"/>
    <property type="evidence" value="ECO:0007669"/>
    <property type="project" value="TreeGrafter"/>
</dbReference>
<comment type="catalytic activity">
    <reaction evidence="2">
        <text>4-fumarylacetoacetate + H2O = acetoacetate + fumarate + H(+)</text>
        <dbReference type="Rhea" id="RHEA:10244"/>
        <dbReference type="ChEBI" id="CHEBI:13705"/>
        <dbReference type="ChEBI" id="CHEBI:15377"/>
        <dbReference type="ChEBI" id="CHEBI:15378"/>
        <dbReference type="ChEBI" id="CHEBI:18034"/>
        <dbReference type="ChEBI" id="CHEBI:29806"/>
        <dbReference type="EC" id="3.7.1.2"/>
    </reaction>
</comment>
<evidence type="ECO:0000256" key="3">
    <source>
        <dbReference type="SAM" id="MobiDB-lite"/>
    </source>
</evidence>
<comment type="cofactor">
    <cofactor evidence="2">
        <name>Mg(2+)</name>
        <dbReference type="ChEBI" id="CHEBI:18420"/>
    </cofactor>
    <cofactor evidence="2">
        <name>Ca(2+)</name>
        <dbReference type="ChEBI" id="CHEBI:29108"/>
    </cofactor>
</comment>
<feature type="region of interest" description="Disordered" evidence="3">
    <location>
        <begin position="1"/>
        <end position="39"/>
    </location>
</feature>
<dbReference type="Pfam" id="PF00096">
    <property type="entry name" value="zf-C2H2"/>
    <property type="match status" value="1"/>
</dbReference>
<comment type="pathway">
    <text evidence="2">Amino-acid degradation; L-phenylalanine degradation; acetoacetate and fumarate from L-phenylalanine: step 6/6.</text>
</comment>
<dbReference type="InterPro" id="IPR013087">
    <property type="entry name" value="Znf_C2H2_type"/>
</dbReference>
<dbReference type="InterPro" id="IPR036236">
    <property type="entry name" value="Znf_C2H2_sf"/>
</dbReference>
<keyword evidence="2" id="KW-0479">Metal-binding</keyword>
<keyword evidence="1" id="KW-0863">Zinc-finger</keyword>
<dbReference type="PROSITE" id="PS00028">
    <property type="entry name" value="ZINC_FINGER_C2H2_1"/>
    <property type="match status" value="2"/>
</dbReference>
<feature type="domain" description="C2H2-type" evidence="4">
    <location>
        <begin position="76"/>
        <end position="100"/>
    </location>
</feature>
<keyword evidence="2" id="KW-0460">Magnesium</keyword>
<keyword evidence="2" id="KW-0106">Calcium</keyword>
<dbReference type="PROSITE" id="PS50157">
    <property type="entry name" value="ZINC_FINGER_C2H2_2"/>
    <property type="match status" value="1"/>
</dbReference>
<dbReference type="SUPFAM" id="SSF57667">
    <property type="entry name" value="beta-beta-alpha zinc fingers"/>
    <property type="match status" value="1"/>
</dbReference>
<keyword evidence="2" id="KW-0378">Hydrolase</keyword>
<dbReference type="PANTHER" id="PTHR43069">
    <property type="entry name" value="FUMARYLACETOACETASE"/>
    <property type="match status" value="1"/>
</dbReference>
<evidence type="ECO:0000256" key="2">
    <source>
        <dbReference type="RuleBase" id="RU366008"/>
    </source>
</evidence>
<keyword evidence="2" id="KW-0828">Tyrosine catabolism</keyword>
<dbReference type="GO" id="GO:0006559">
    <property type="term" value="P:L-phenylalanine catabolic process"/>
    <property type="evidence" value="ECO:0007669"/>
    <property type="project" value="UniProtKB-UniRule"/>
</dbReference>
<dbReference type="EC" id="3.7.1.2" evidence="2"/>
<dbReference type="GO" id="GO:0008270">
    <property type="term" value="F:zinc ion binding"/>
    <property type="evidence" value="ECO:0007669"/>
    <property type="project" value="UniProtKB-KW"/>
</dbReference>
<dbReference type="Gene3D" id="3.30.160.60">
    <property type="entry name" value="Classic Zinc Finger"/>
    <property type="match status" value="1"/>
</dbReference>
<feature type="compositionally biased region" description="Low complexity" evidence="3">
    <location>
        <begin position="16"/>
        <end position="25"/>
    </location>
</feature>
<keyword evidence="1" id="KW-0862">Zinc</keyword>
<sequence length="168" mass="18414">MSDNVMSNRSAEDTSESTGRSESSTPVQRSQTNGIGASPMPAATRCQLCEITFDSPADLQVHFHADHVVMRDGKDFKCPRKNCDKIYPNKESLRAHIIAHFFGGGATPTIESRDEPIAASPSSEAVMTNSQELEGSSPIATRLSKVIHLCMLLPQHLTKVQEYQRKQG</sequence>
<reference evidence="6" key="1">
    <citation type="submission" date="2022-11" db="UniProtKB">
        <authorList>
            <consortium name="WormBaseParasite"/>
        </authorList>
    </citation>
    <scope>IDENTIFICATION</scope>
</reference>
<accession>A0A915CU12</accession>
<evidence type="ECO:0000313" key="5">
    <source>
        <dbReference type="Proteomes" id="UP000887574"/>
    </source>
</evidence>
<comment type="similarity">
    <text evidence="2">Belongs to the FAH family.</text>
</comment>
<feature type="compositionally biased region" description="Polar residues" evidence="3">
    <location>
        <begin position="26"/>
        <end position="35"/>
    </location>
</feature>
<keyword evidence="2" id="KW-0585">Phenylalanine catabolism</keyword>
<dbReference type="SMART" id="SM00355">
    <property type="entry name" value="ZnF_C2H2"/>
    <property type="match status" value="2"/>
</dbReference>
<proteinExistence type="inferred from homology"/>
<dbReference type="WBParaSite" id="jg12137">
    <property type="protein sequence ID" value="jg12137"/>
    <property type="gene ID" value="jg12137"/>
</dbReference>
<evidence type="ECO:0000259" key="4">
    <source>
        <dbReference type="PROSITE" id="PS50157"/>
    </source>
</evidence>
<name>A0A915CU12_9BILA</name>
<dbReference type="AlphaFoldDB" id="A0A915CU12"/>
<protein>
    <recommendedName>
        <fullName evidence="2">Fumarylacetoacetase</fullName>
        <ecNumber evidence="2">3.7.1.2</ecNumber>
    </recommendedName>
    <alternativeName>
        <fullName evidence="2">Fumarylacetoacetate hydrolase</fullName>
    </alternativeName>
</protein>
<evidence type="ECO:0000313" key="6">
    <source>
        <dbReference type="WBParaSite" id="jg12137"/>
    </source>
</evidence>
<dbReference type="PANTHER" id="PTHR43069:SF2">
    <property type="entry name" value="FUMARYLACETOACETASE"/>
    <property type="match status" value="1"/>
</dbReference>
<dbReference type="Proteomes" id="UP000887574">
    <property type="component" value="Unplaced"/>
</dbReference>
<evidence type="ECO:0000256" key="1">
    <source>
        <dbReference type="PROSITE-ProRule" id="PRU00042"/>
    </source>
</evidence>
<organism evidence="5 6">
    <name type="scientific">Ditylenchus dipsaci</name>
    <dbReference type="NCBI Taxonomy" id="166011"/>
    <lineage>
        <taxon>Eukaryota</taxon>
        <taxon>Metazoa</taxon>
        <taxon>Ecdysozoa</taxon>
        <taxon>Nematoda</taxon>
        <taxon>Chromadorea</taxon>
        <taxon>Rhabditida</taxon>
        <taxon>Tylenchina</taxon>
        <taxon>Tylenchomorpha</taxon>
        <taxon>Sphaerularioidea</taxon>
        <taxon>Anguinidae</taxon>
        <taxon>Anguininae</taxon>
        <taxon>Ditylenchus</taxon>
    </lineage>
</organism>